<dbReference type="AlphaFoldDB" id="A0AAD8LXP7"/>
<protein>
    <submittedName>
        <fullName evidence="1">Uncharacterized protein</fullName>
    </submittedName>
</protein>
<dbReference type="GO" id="GO:0005829">
    <property type="term" value="C:cytosol"/>
    <property type="evidence" value="ECO:0007669"/>
    <property type="project" value="TreeGrafter"/>
</dbReference>
<reference evidence="1" key="1">
    <citation type="submission" date="2023-02" db="EMBL/GenBank/DDBJ databases">
        <title>Genome of toxic invasive species Heracleum sosnowskyi carries increased number of genes despite the absence of recent whole-genome duplications.</title>
        <authorList>
            <person name="Schelkunov M."/>
            <person name="Shtratnikova V."/>
            <person name="Makarenko M."/>
            <person name="Klepikova A."/>
            <person name="Omelchenko D."/>
            <person name="Novikova G."/>
            <person name="Obukhova E."/>
            <person name="Bogdanov V."/>
            <person name="Penin A."/>
            <person name="Logacheva M."/>
        </authorList>
    </citation>
    <scope>NUCLEOTIDE SEQUENCE</scope>
    <source>
        <strain evidence="1">Hsosn_3</strain>
        <tissue evidence="1">Leaf</tissue>
    </source>
</reference>
<dbReference type="Proteomes" id="UP001237642">
    <property type="component" value="Unassembled WGS sequence"/>
</dbReference>
<dbReference type="EMBL" id="JAUIZM010000011">
    <property type="protein sequence ID" value="KAK1354300.1"/>
    <property type="molecule type" value="Genomic_DNA"/>
</dbReference>
<keyword evidence="2" id="KW-1185">Reference proteome</keyword>
<proteinExistence type="predicted"/>
<evidence type="ECO:0000313" key="1">
    <source>
        <dbReference type="EMBL" id="KAK1354300.1"/>
    </source>
</evidence>
<dbReference type="GO" id="GO:0009506">
    <property type="term" value="C:plasmodesma"/>
    <property type="evidence" value="ECO:0007669"/>
    <property type="project" value="TreeGrafter"/>
</dbReference>
<dbReference type="GO" id="GO:0009926">
    <property type="term" value="P:auxin polar transport"/>
    <property type="evidence" value="ECO:0007669"/>
    <property type="project" value="TreeGrafter"/>
</dbReference>
<accession>A0AAD8LXP7</accession>
<sequence>MIRELLMSILQINWEKNPRALYFTDIMDGVSEGQFYRVLHVLDAICKVKRHHTRLFANNHQDRNQGLVESKSARKSIYIAVATREELLLSAIGAEHPAIIEYVIVPCLRIISQACTPPKPETWIQSRPQLRQPQFHRMNAVRTFLDVSSGLVGGSKSVPELEKNWDGSHKTQDIHLLSYSEWEKGASYLDFPRRQYKESQTLKGVQRCRPQGYVYLALK</sequence>
<dbReference type="PANTHER" id="PTHR21725:SF1">
    <property type="entry name" value="E3 UBIQUITIN-PROTEIN LIGASE UBR4"/>
    <property type="match status" value="1"/>
</dbReference>
<dbReference type="PANTHER" id="PTHR21725">
    <property type="entry name" value="E3 UBIQUITIN-PROTEIN LIGASE UBR4"/>
    <property type="match status" value="1"/>
</dbReference>
<reference evidence="1" key="2">
    <citation type="submission" date="2023-05" db="EMBL/GenBank/DDBJ databases">
        <authorList>
            <person name="Schelkunov M.I."/>
        </authorList>
    </citation>
    <scope>NUCLEOTIDE SEQUENCE</scope>
    <source>
        <strain evidence="1">Hsosn_3</strain>
        <tissue evidence="1">Leaf</tissue>
    </source>
</reference>
<evidence type="ECO:0000313" key="2">
    <source>
        <dbReference type="Proteomes" id="UP001237642"/>
    </source>
</evidence>
<comment type="caution">
    <text evidence="1">The sequence shown here is derived from an EMBL/GenBank/DDBJ whole genome shotgun (WGS) entry which is preliminary data.</text>
</comment>
<dbReference type="InterPro" id="IPR045189">
    <property type="entry name" value="UBR4-like"/>
</dbReference>
<organism evidence="1 2">
    <name type="scientific">Heracleum sosnowskyi</name>
    <dbReference type="NCBI Taxonomy" id="360622"/>
    <lineage>
        <taxon>Eukaryota</taxon>
        <taxon>Viridiplantae</taxon>
        <taxon>Streptophyta</taxon>
        <taxon>Embryophyta</taxon>
        <taxon>Tracheophyta</taxon>
        <taxon>Spermatophyta</taxon>
        <taxon>Magnoliopsida</taxon>
        <taxon>eudicotyledons</taxon>
        <taxon>Gunneridae</taxon>
        <taxon>Pentapetalae</taxon>
        <taxon>asterids</taxon>
        <taxon>campanulids</taxon>
        <taxon>Apiales</taxon>
        <taxon>Apiaceae</taxon>
        <taxon>Apioideae</taxon>
        <taxon>apioid superclade</taxon>
        <taxon>Tordylieae</taxon>
        <taxon>Tordyliinae</taxon>
        <taxon>Heracleum</taxon>
    </lineage>
</organism>
<name>A0AAD8LXP7_9APIA</name>
<gene>
    <name evidence="1" type="ORF">POM88_047556</name>
</gene>